<dbReference type="Gene3D" id="3.40.30.10">
    <property type="entry name" value="Glutaredoxin"/>
    <property type="match status" value="1"/>
</dbReference>
<dbReference type="InterPro" id="IPR036249">
    <property type="entry name" value="Thioredoxin-like_sf"/>
</dbReference>
<evidence type="ECO:0000313" key="4">
    <source>
        <dbReference type="Proteomes" id="UP001220395"/>
    </source>
</evidence>
<dbReference type="Proteomes" id="UP001220395">
    <property type="component" value="Chromosome"/>
</dbReference>
<evidence type="ECO:0000313" key="3">
    <source>
        <dbReference type="EMBL" id="WCT73396.1"/>
    </source>
</evidence>
<keyword evidence="4" id="KW-1185">Reference proteome</keyword>
<gene>
    <name evidence="3" type="ORF">PQ455_17585</name>
</gene>
<dbReference type="PROSITE" id="PS51352">
    <property type="entry name" value="THIOREDOXIN_2"/>
    <property type="match status" value="1"/>
</dbReference>
<organism evidence="3 4">
    <name type="scientific">Sphingomonas naphthae</name>
    <dbReference type="NCBI Taxonomy" id="1813468"/>
    <lineage>
        <taxon>Bacteria</taxon>
        <taxon>Pseudomonadati</taxon>
        <taxon>Pseudomonadota</taxon>
        <taxon>Alphaproteobacteria</taxon>
        <taxon>Sphingomonadales</taxon>
        <taxon>Sphingomonadaceae</taxon>
        <taxon>Sphingomonas</taxon>
    </lineage>
</organism>
<dbReference type="SUPFAM" id="SSF52833">
    <property type="entry name" value="Thioredoxin-like"/>
    <property type="match status" value="1"/>
</dbReference>
<dbReference type="PANTHER" id="PTHR42852">
    <property type="entry name" value="THIOL:DISULFIDE INTERCHANGE PROTEIN DSBE"/>
    <property type="match status" value="1"/>
</dbReference>
<proteinExistence type="predicted"/>
<dbReference type="InterPro" id="IPR000866">
    <property type="entry name" value="AhpC/TSA"/>
</dbReference>
<feature type="region of interest" description="Disordered" evidence="1">
    <location>
        <begin position="208"/>
        <end position="227"/>
    </location>
</feature>
<dbReference type="PROSITE" id="PS51257">
    <property type="entry name" value="PROKAR_LIPOPROTEIN"/>
    <property type="match status" value="1"/>
</dbReference>
<accession>A0ABY7TJJ6</accession>
<evidence type="ECO:0000259" key="2">
    <source>
        <dbReference type="PROSITE" id="PS51352"/>
    </source>
</evidence>
<dbReference type="InterPro" id="IPR050553">
    <property type="entry name" value="Thioredoxin_ResA/DsbE_sf"/>
</dbReference>
<dbReference type="InterPro" id="IPR013766">
    <property type="entry name" value="Thioredoxin_domain"/>
</dbReference>
<feature type="domain" description="Thioredoxin" evidence="2">
    <location>
        <begin position="239"/>
        <end position="395"/>
    </location>
</feature>
<dbReference type="Pfam" id="PF00578">
    <property type="entry name" value="AhpC-TSA"/>
    <property type="match status" value="1"/>
</dbReference>
<reference evidence="3 4" key="1">
    <citation type="submission" date="2023-02" db="EMBL/GenBank/DDBJ databases">
        <title>Genome sequence of Sphingomonas naphthae.</title>
        <authorList>
            <person name="Kim S."/>
            <person name="Heo J."/>
            <person name="Kwon S.-W."/>
        </authorList>
    </citation>
    <scope>NUCLEOTIDE SEQUENCE [LARGE SCALE GENOMIC DNA]</scope>
    <source>
        <strain evidence="3 4">KACC 18716</strain>
    </source>
</reference>
<dbReference type="RefSeq" id="WP_273687582.1">
    <property type="nucleotide sequence ID" value="NZ_CP117411.1"/>
</dbReference>
<name>A0ABY7TJJ6_9SPHN</name>
<dbReference type="CDD" id="cd02966">
    <property type="entry name" value="TlpA_like_family"/>
    <property type="match status" value="1"/>
</dbReference>
<dbReference type="EMBL" id="CP117411">
    <property type="protein sequence ID" value="WCT73396.1"/>
    <property type="molecule type" value="Genomic_DNA"/>
</dbReference>
<evidence type="ECO:0000256" key="1">
    <source>
        <dbReference type="SAM" id="MobiDB-lite"/>
    </source>
</evidence>
<sequence length="405" mass="42911">MLKRLAVIALALMAAACNRTPDLAPGQYRAVLKLPLGELPVGLEVAAGGKVTFVNGANKVAAEQATIDGDTLNLAFPSYDSTISATQQDDGTLSGVATLRRRTGPVQVPFVATPNTAWRFWKAPAPATGKLAGTWLVTPADPKDERGLLILTDAGNGVLTGSVQWPSGDERWLTGQVNGAEFALSTFDGNQGGVWRGRLRADGSIAGESFGATSTTPSRFTARRQGAAPEDQVVAIGEEKPPVDRIAFTFPDMTGKPVSLADERFKGKVVVVSIGGTWCPNCHDESAFLSPYVKKRRAEGLEAIALQFEYTDDPARSAAQAKKFAARYAIDYPMLIAGKATPEDSARALPDIGGVKIYPTTLFIDRKGKLRAIHTGYAGPATGELNRKAVAEFDALVSKLLAEPA</sequence>
<protein>
    <submittedName>
        <fullName evidence="3">TlpA disulfide reductase family protein</fullName>
    </submittedName>
</protein>
<dbReference type="PANTHER" id="PTHR42852:SF13">
    <property type="entry name" value="PROTEIN DIPZ"/>
    <property type="match status" value="1"/>
</dbReference>